<dbReference type="EMBL" id="AMZH03017769">
    <property type="protein sequence ID" value="RRT42536.1"/>
    <property type="molecule type" value="Genomic_DNA"/>
</dbReference>
<evidence type="ECO:0000313" key="2">
    <source>
        <dbReference type="Proteomes" id="UP000287651"/>
    </source>
</evidence>
<proteinExistence type="predicted"/>
<sequence>MAHFLRPVPINLWAANPPGSRDFTYFSRLTSSRSSAETVAPLETAAMGKEEVEEAIAVGEFHRRGEAVRGRRLQGEYKVLLLEETWEEKDRAEKATVREESEEVAISTHYSSSPFLGIRVWIGFKPREEAGG</sequence>
<evidence type="ECO:0000313" key="1">
    <source>
        <dbReference type="EMBL" id="RRT42536.1"/>
    </source>
</evidence>
<accession>A0A444CT64</accession>
<protein>
    <submittedName>
        <fullName evidence="1">Uncharacterized protein</fullName>
    </submittedName>
</protein>
<comment type="caution">
    <text evidence="1">The sequence shown here is derived from an EMBL/GenBank/DDBJ whole genome shotgun (WGS) entry which is preliminary data.</text>
</comment>
<dbReference type="Proteomes" id="UP000287651">
    <property type="component" value="Unassembled WGS sequence"/>
</dbReference>
<gene>
    <name evidence="1" type="ORF">B296_00051807</name>
</gene>
<organism evidence="1 2">
    <name type="scientific">Ensete ventricosum</name>
    <name type="common">Abyssinian banana</name>
    <name type="synonym">Musa ensete</name>
    <dbReference type="NCBI Taxonomy" id="4639"/>
    <lineage>
        <taxon>Eukaryota</taxon>
        <taxon>Viridiplantae</taxon>
        <taxon>Streptophyta</taxon>
        <taxon>Embryophyta</taxon>
        <taxon>Tracheophyta</taxon>
        <taxon>Spermatophyta</taxon>
        <taxon>Magnoliopsida</taxon>
        <taxon>Liliopsida</taxon>
        <taxon>Zingiberales</taxon>
        <taxon>Musaceae</taxon>
        <taxon>Ensete</taxon>
    </lineage>
</organism>
<dbReference type="AlphaFoldDB" id="A0A444CT64"/>
<name>A0A444CT64_ENSVE</name>
<reference evidence="1 2" key="1">
    <citation type="journal article" date="2014" name="Agronomy (Basel)">
        <title>A Draft Genome Sequence for Ensete ventricosum, the Drought-Tolerant Tree Against Hunger.</title>
        <authorList>
            <person name="Harrison J."/>
            <person name="Moore K.A."/>
            <person name="Paszkiewicz K."/>
            <person name="Jones T."/>
            <person name="Grant M."/>
            <person name="Ambacheew D."/>
            <person name="Muzemil S."/>
            <person name="Studholme D.J."/>
        </authorList>
    </citation>
    <scope>NUCLEOTIDE SEQUENCE [LARGE SCALE GENOMIC DNA]</scope>
</reference>